<evidence type="ECO:0000313" key="3">
    <source>
        <dbReference type="Proteomes" id="UP000242287"/>
    </source>
</evidence>
<sequence>MDQDMTTAEPIPWTDTEEYKQNQKLWMNTTSEIFEKLSPYFPSEEWKMKEELYCEAADICTDKDKDLLQLQSISSFTDSNKKRELEEMRKFSIDKEFQALLQADNRRKANQKKKEFEDYLNTKDFEYYVQHTRDQISNPSIPPKKKKALSNLLKEAEQAKWTPKHKVDDDGTLLPDSPLPSPLPKITTKSPKSKSKAKQEAEQS</sequence>
<dbReference type="EMBL" id="KZ303038">
    <property type="protein sequence ID" value="PFH44688.1"/>
    <property type="molecule type" value="Genomic_DNA"/>
</dbReference>
<accession>A0A2A9N6I3</accession>
<name>A0A2A9N6I3_9AGAR</name>
<dbReference type="AlphaFoldDB" id="A0A2A9N6I3"/>
<reference evidence="2 3" key="1">
    <citation type="submission" date="2014-02" db="EMBL/GenBank/DDBJ databases">
        <title>Transposable element dynamics among asymbiotic and ectomycorrhizal Amanita fungi.</title>
        <authorList>
            <consortium name="DOE Joint Genome Institute"/>
            <person name="Hess J."/>
            <person name="Skrede I."/>
            <person name="Wolfe B."/>
            <person name="LaButti K."/>
            <person name="Ohm R.A."/>
            <person name="Grigoriev I.V."/>
            <person name="Pringle A."/>
        </authorList>
    </citation>
    <scope>NUCLEOTIDE SEQUENCE [LARGE SCALE GENOMIC DNA]</scope>
    <source>
        <strain evidence="2 3">SKay4041</strain>
    </source>
</reference>
<organism evidence="2 3">
    <name type="scientific">Amanita thiersii Skay4041</name>
    <dbReference type="NCBI Taxonomy" id="703135"/>
    <lineage>
        <taxon>Eukaryota</taxon>
        <taxon>Fungi</taxon>
        <taxon>Dikarya</taxon>
        <taxon>Basidiomycota</taxon>
        <taxon>Agaricomycotina</taxon>
        <taxon>Agaricomycetes</taxon>
        <taxon>Agaricomycetidae</taxon>
        <taxon>Agaricales</taxon>
        <taxon>Pluteineae</taxon>
        <taxon>Amanitaceae</taxon>
        <taxon>Amanita</taxon>
    </lineage>
</organism>
<evidence type="ECO:0000313" key="2">
    <source>
        <dbReference type="EMBL" id="PFH44688.1"/>
    </source>
</evidence>
<evidence type="ECO:0000256" key="1">
    <source>
        <dbReference type="SAM" id="MobiDB-lite"/>
    </source>
</evidence>
<feature type="region of interest" description="Disordered" evidence="1">
    <location>
        <begin position="155"/>
        <end position="204"/>
    </location>
</feature>
<protein>
    <submittedName>
        <fullName evidence="2">Uncharacterized protein</fullName>
    </submittedName>
</protein>
<keyword evidence="3" id="KW-1185">Reference proteome</keyword>
<dbReference type="Proteomes" id="UP000242287">
    <property type="component" value="Unassembled WGS sequence"/>
</dbReference>
<proteinExistence type="predicted"/>
<gene>
    <name evidence="2" type="ORF">AMATHDRAFT_11166</name>
</gene>